<dbReference type="InterPro" id="IPR053958">
    <property type="entry name" value="HMGCR/SNAP/NPC1-like_SSD"/>
</dbReference>
<dbReference type="PANTHER" id="PTHR46687">
    <property type="entry name" value="PROTEIN DISPATCHED HOMOLOG 3"/>
    <property type="match status" value="1"/>
</dbReference>
<dbReference type="AlphaFoldDB" id="A0AAE0FQ18"/>
<dbReference type="InterPro" id="IPR000731">
    <property type="entry name" value="SSD"/>
</dbReference>
<dbReference type="Proteomes" id="UP001190700">
    <property type="component" value="Unassembled WGS sequence"/>
</dbReference>
<name>A0AAE0FQ18_9CHLO</name>
<comment type="caution">
    <text evidence="4">The sequence shown here is derived from an EMBL/GenBank/DDBJ whole genome shotgun (WGS) entry which is preliminary data.</text>
</comment>
<protein>
    <recommendedName>
        <fullName evidence="3">SSD domain-containing protein</fullName>
    </recommendedName>
</protein>
<evidence type="ECO:0000313" key="5">
    <source>
        <dbReference type="Proteomes" id="UP001190700"/>
    </source>
</evidence>
<dbReference type="EMBL" id="LGRX02014934">
    <property type="protein sequence ID" value="KAK3263921.1"/>
    <property type="molecule type" value="Genomic_DNA"/>
</dbReference>
<feature type="transmembrane region" description="Helical" evidence="2">
    <location>
        <begin position="250"/>
        <end position="266"/>
    </location>
</feature>
<keyword evidence="2" id="KW-0812">Transmembrane</keyword>
<dbReference type="PROSITE" id="PS50156">
    <property type="entry name" value="SSD"/>
    <property type="match status" value="1"/>
</dbReference>
<dbReference type="InterPro" id="IPR042480">
    <property type="entry name" value="DISP3"/>
</dbReference>
<dbReference type="SUPFAM" id="SSF82866">
    <property type="entry name" value="Multidrug efflux transporter AcrB transmembrane domain"/>
    <property type="match status" value="1"/>
</dbReference>
<dbReference type="PANTHER" id="PTHR46687:SF1">
    <property type="entry name" value="PROTEIN DISPATCHED HOMOLOG 3"/>
    <property type="match status" value="1"/>
</dbReference>
<proteinExistence type="predicted"/>
<evidence type="ECO:0000256" key="1">
    <source>
        <dbReference type="SAM" id="MobiDB-lite"/>
    </source>
</evidence>
<organism evidence="4 5">
    <name type="scientific">Cymbomonas tetramitiformis</name>
    <dbReference type="NCBI Taxonomy" id="36881"/>
    <lineage>
        <taxon>Eukaryota</taxon>
        <taxon>Viridiplantae</taxon>
        <taxon>Chlorophyta</taxon>
        <taxon>Pyramimonadophyceae</taxon>
        <taxon>Pyramimonadales</taxon>
        <taxon>Pyramimonadaceae</taxon>
        <taxon>Cymbomonas</taxon>
    </lineage>
</organism>
<evidence type="ECO:0000259" key="3">
    <source>
        <dbReference type="PROSITE" id="PS50156"/>
    </source>
</evidence>
<feature type="transmembrane region" description="Helical" evidence="2">
    <location>
        <begin position="351"/>
        <end position="368"/>
    </location>
</feature>
<feature type="transmembrane region" description="Helical" evidence="2">
    <location>
        <begin position="298"/>
        <end position="321"/>
    </location>
</feature>
<keyword evidence="2" id="KW-0472">Membrane</keyword>
<gene>
    <name evidence="4" type="ORF">CYMTET_27306</name>
</gene>
<accession>A0AAE0FQ18</accession>
<evidence type="ECO:0000313" key="4">
    <source>
        <dbReference type="EMBL" id="KAK3263921.1"/>
    </source>
</evidence>
<dbReference type="Gene3D" id="1.20.1640.10">
    <property type="entry name" value="Multidrug efflux transporter AcrB transmembrane domain"/>
    <property type="match status" value="1"/>
</dbReference>
<feature type="transmembrane region" description="Helical" evidence="2">
    <location>
        <begin position="271"/>
        <end position="292"/>
    </location>
</feature>
<evidence type="ECO:0000256" key="2">
    <source>
        <dbReference type="SAM" id="Phobius"/>
    </source>
</evidence>
<feature type="domain" description="SSD" evidence="3">
    <location>
        <begin position="297"/>
        <end position="386"/>
    </location>
</feature>
<keyword evidence="5" id="KW-1185">Reference proteome</keyword>
<sequence length="427" mass="46909">MNEDAYRAAEAWSRAIAQRRPPSPPSPPKVTSLHQNVPSFWLTVVYETRPPNGDMLTLSNLKKIKEVEEMVKSVPGYSNFCFRKFNTSECQPPLSIGSVQLAVRQEVLADPNGTLSVMLQAELGAERGSGLYPSDEDFIEIAKQLPLISSYYSSPLFGSGHDVTWFFDEHFVEGTSETCVAMRSAFVFALPLEGYDSPSDRRSEQVAAYARFASQFRDMLNAAGGNELRVLHAGGEITEQEIKDIVKGDLLYAVGSLIVALLVILLHTRSVWITATAVLGLALSFPTSYFVFRVVCGVRYITFMCAAVPFVVIGVGCDDVLVLHDIWKQYSAPWPDDEARFTEAYRKAGKAMLVTSMTTAAAFLANLVSYMPPIRSLGLFAAITVLGSHTASPPQLWRPNTRCCNASPHLTNSFAHPSSIGIFVLDC</sequence>
<reference evidence="4 5" key="1">
    <citation type="journal article" date="2015" name="Genome Biol. Evol.">
        <title>Comparative Genomics of a Bacterivorous Green Alga Reveals Evolutionary Causalities and Consequences of Phago-Mixotrophic Mode of Nutrition.</title>
        <authorList>
            <person name="Burns J.A."/>
            <person name="Paasch A."/>
            <person name="Narechania A."/>
            <person name="Kim E."/>
        </authorList>
    </citation>
    <scope>NUCLEOTIDE SEQUENCE [LARGE SCALE GENOMIC DNA]</scope>
    <source>
        <strain evidence="4 5">PLY_AMNH</strain>
    </source>
</reference>
<feature type="region of interest" description="Disordered" evidence="1">
    <location>
        <begin position="13"/>
        <end position="32"/>
    </location>
</feature>
<dbReference type="GO" id="GO:0005737">
    <property type="term" value="C:cytoplasm"/>
    <property type="evidence" value="ECO:0007669"/>
    <property type="project" value="TreeGrafter"/>
</dbReference>
<dbReference type="Pfam" id="PF12349">
    <property type="entry name" value="Sterol-sensing"/>
    <property type="match status" value="1"/>
</dbReference>
<keyword evidence="2" id="KW-1133">Transmembrane helix</keyword>